<sequence>MVYSKECRWKDKIHATQHTSNTKAPSVYLLQNRPGMREAPRTASAKSSGGGSRRRRWEMKSKESFEKSLAVEIDSPPRKSSRHRRDSKWEPSTDSSEGRNPFFREQSRSSPPQDFSHKSEMGRQGSDSDLLSSKLSALIEEASVKPKELEMTPLKEKRRSSLSHFEQKPERNPPEPQYVKQGGENLRSVKDRDKAQVLNDKFETKSLKVAGETPRKMEEGEEKTEQVDYTPSAPPMSSPEMSKTLPTRKKKDRRKNNPKMLVGEGTSKESYITVQLQQMEEDVIGNGKGEEQCVLSAPALLFNTTINPGGTISTIYQEKLGGFVIARNDMEGMQRKNEELRDGNEAPTPNSHAIFLQSGFRTFSVLCQGLLAGLTLAHCLMIFLLEGDASKLPKVYPPTVAHVFFGLVLFLTSLCLVAAFDRCDLIGVGVVSGHGIRMPWTPALYISSMVLSLVAVRAENVLINYTSYVDEVVSEEKASDLVDWWRWMCVARTSLAVLAWLAVVPDPHTDALLDALQHSHNK</sequence>
<evidence type="ECO:0000256" key="10">
    <source>
        <dbReference type="ARBA" id="ARBA00025631"/>
    </source>
</evidence>
<feature type="transmembrane region" description="Helical" evidence="12">
    <location>
        <begin position="400"/>
        <end position="420"/>
    </location>
</feature>
<organism evidence="13 14">
    <name type="scientific">Scylla paramamosain</name>
    <name type="common">Mud crab</name>
    <dbReference type="NCBI Taxonomy" id="85552"/>
    <lineage>
        <taxon>Eukaryota</taxon>
        <taxon>Metazoa</taxon>
        <taxon>Ecdysozoa</taxon>
        <taxon>Arthropoda</taxon>
        <taxon>Crustacea</taxon>
        <taxon>Multicrustacea</taxon>
        <taxon>Malacostraca</taxon>
        <taxon>Eumalacostraca</taxon>
        <taxon>Eucarida</taxon>
        <taxon>Decapoda</taxon>
        <taxon>Pleocyemata</taxon>
        <taxon>Brachyura</taxon>
        <taxon>Eubrachyura</taxon>
        <taxon>Portunoidea</taxon>
        <taxon>Portunidae</taxon>
        <taxon>Portuninae</taxon>
        <taxon>Scylla</taxon>
    </lineage>
</organism>
<feature type="compositionally biased region" description="Low complexity" evidence="11">
    <location>
        <begin position="127"/>
        <end position="138"/>
    </location>
</feature>
<keyword evidence="9" id="KW-0966">Cell projection</keyword>
<feature type="compositionally biased region" description="Basic and acidic residues" evidence="11">
    <location>
        <begin position="142"/>
        <end position="155"/>
    </location>
</feature>
<feature type="transmembrane region" description="Helical" evidence="12">
    <location>
        <begin position="363"/>
        <end position="385"/>
    </location>
</feature>
<accession>A0AAW0SJL9</accession>
<comment type="function">
    <text evidence="10">Component of the transition zone in primary cilia. Required for ciliogenesis.</text>
</comment>
<dbReference type="AlphaFoldDB" id="A0AAW0SJL9"/>
<dbReference type="PANTHER" id="PTHR28388:SF1">
    <property type="entry name" value="TRANSMEMBRANE PROTEIN 237"/>
    <property type="match status" value="1"/>
</dbReference>
<dbReference type="GO" id="GO:0016020">
    <property type="term" value="C:membrane"/>
    <property type="evidence" value="ECO:0007669"/>
    <property type="project" value="UniProtKB-SubCell"/>
</dbReference>
<comment type="subcellular location">
    <subcellularLocation>
        <location evidence="1">Cell projection</location>
        <location evidence="1">Cilium</location>
    </subcellularLocation>
    <subcellularLocation>
        <location evidence="2">Membrane</location>
        <topology evidence="2">Multi-pass membrane protein</topology>
    </subcellularLocation>
</comment>
<comment type="similarity">
    <text evidence="3">Belongs to the TMEM237 family.</text>
</comment>
<evidence type="ECO:0000256" key="12">
    <source>
        <dbReference type="SAM" id="Phobius"/>
    </source>
</evidence>
<keyword evidence="4 12" id="KW-0812">Transmembrane</keyword>
<evidence type="ECO:0000256" key="9">
    <source>
        <dbReference type="ARBA" id="ARBA00023273"/>
    </source>
</evidence>
<keyword evidence="7" id="KW-0969">Cilium</keyword>
<dbReference type="GO" id="GO:0035869">
    <property type="term" value="C:ciliary transition zone"/>
    <property type="evidence" value="ECO:0007669"/>
    <property type="project" value="TreeGrafter"/>
</dbReference>
<keyword evidence="6 12" id="KW-1133">Transmembrane helix</keyword>
<feature type="region of interest" description="Disordered" evidence="11">
    <location>
        <begin position="14"/>
        <end position="263"/>
    </location>
</feature>
<dbReference type="GO" id="GO:0060271">
    <property type="term" value="P:cilium assembly"/>
    <property type="evidence" value="ECO:0007669"/>
    <property type="project" value="TreeGrafter"/>
</dbReference>
<evidence type="ECO:0000256" key="3">
    <source>
        <dbReference type="ARBA" id="ARBA00008783"/>
    </source>
</evidence>
<evidence type="ECO:0000256" key="8">
    <source>
        <dbReference type="ARBA" id="ARBA00023136"/>
    </source>
</evidence>
<evidence type="ECO:0000256" key="4">
    <source>
        <dbReference type="ARBA" id="ARBA00022692"/>
    </source>
</evidence>
<dbReference type="InterPro" id="IPR029409">
    <property type="entry name" value="TMEM237"/>
</dbReference>
<evidence type="ECO:0000256" key="6">
    <source>
        <dbReference type="ARBA" id="ARBA00022989"/>
    </source>
</evidence>
<evidence type="ECO:0000256" key="5">
    <source>
        <dbReference type="ARBA" id="ARBA00022794"/>
    </source>
</evidence>
<evidence type="ECO:0000256" key="2">
    <source>
        <dbReference type="ARBA" id="ARBA00004141"/>
    </source>
</evidence>
<name>A0AAW0SJL9_SCYPA</name>
<evidence type="ECO:0000256" key="1">
    <source>
        <dbReference type="ARBA" id="ARBA00004138"/>
    </source>
</evidence>
<evidence type="ECO:0008006" key="15">
    <source>
        <dbReference type="Google" id="ProtNLM"/>
    </source>
</evidence>
<keyword evidence="8 12" id="KW-0472">Membrane</keyword>
<keyword evidence="14" id="KW-1185">Reference proteome</keyword>
<evidence type="ECO:0000256" key="7">
    <source>
        <dbReference type="ARBA" id="ARBA00023069"/>
    </source>
</evidence>
<feature type="compositionally biased region" description="Basic and acidic residues" evidence="11">
    <location>
        <begin position="213"/>
        <end position="226"/>
    </location>
</feature>
<comment type="caution">
    <text evidence="13">The sequence shown here is derived from an EMBL/GenBank/DDBJ whole genome shotgun (WGS) entry which is preliminary data.</text>
</comment>
<gene>
    <name evidence="13" type="ORF">O3P69_008416</name>
</gene>
<evidence type="ECO:0000313" key="14">
    <source>
        <dbReference type="Proteomes" id="UP001487740"/>
    </source>
</evidence>
<feature type="compositionally biased region" description="Basic and acidic residues" evidence="11">
    <location>
        <begin position="187"/>
        <end position="206"/>
    </location>
</feature>
<dbReference type="Proteomes" id="UP001487740">
    <property type="component" value="Unassembled WGS sequence"/>
</dbReference>
<dbReference type="PANTHER" id="PTHR28388">
    <property type="entry name" value="TRANSMEMBRANE PROTEIN 237"/>
    <property type="match status" value="1"/>
</dbReference>
<evidence type="ECO:0000313" key="13">
    <source>
        <dbReference type="EMBL" id="KAK8375589.1"/>
    </source>
</evidence>
<dbReference type="Pfam" id="PF15383">
    <property type="entry name" value="TMEM237"/>
    <property type="match status" value="1"/>
</dbReference>
<protein>
    <recommendedName>
        <fullName evidence="15">Transmembrane protein 237</fullName>
    </recommendedName>
</protein>
<dbReference type="EMBL" id="JARAKH010000049">
    <property type="protein sequence ID" value="KAK8375589.1"/>
    <property type="molecule type" value="Genomic_DNA"/>
</dbReference>
<evidence type="ECO:0000256" key="11">
    <source>
        <dbReference type="SAM" id="MobiDB-lite"/>
    </source>
</evidence>
<keyword evidence="5" id="KW-0970">Cilium biogenesis/degradation</keyword>
<proteinExistence type="inferred from homology"/>
<reference evidence="13 14" key="1">
    <citation type="submission" date="2023-03" db="EMBL/GenBank/DDBJ databases">
        <title>High-quality genome of Scylla paramamosain provides insights in environmental adaptation.</title>
        <authorList>
            <person name="Zhang L."/>
        </authorList>
    </citation>
    <scope>NUCLEOTIDE SEQUENCE [LARGE SCALE GENOMIC DNA]</scope>
    <source>
        <strain evidence="13">LZ_2023a</strain>
        <tissue evidence="13">Muscle</tissue>
    </source>
</reference>
<feature type="compositionally biased region" description="Basic residues" evidence="11">
    <location>
        <begin position="246"/>
        <end position="257"/>
    </location>
</feature>